<evidence type="ECO:0000256" key="1">
    <source>
        <dbReference type="ARBA" id="ARBA00023067"/>
    </source>
</evidence>
<evidence type="ECO:0000256" key="2">
    <source>
        <dbReference type="ARBA" id="ARBA00023125"/>
    </source>
</evidence>
<dbReference type="SMART" id="SM00411">
    <property type="entry name" value="BHL"/>
    <property type="match status" value="1"/>
</dbReference>
<evidence type="ECO:0000256" key="3">
    <source>
        <dbReference type="RuleBase" id="RU003939"/>
    </source>
</evidence>
<dbReference type="STRING" id="1703770.AMJ39_06050"/>
<dbReference type="PANTHER" id="PTHR33175:SF3">
    <property type="entry name" value="DNA-BINDING PROTEIN HU-BETA"/>
    <property type="match status" value="1"/>
</dbReference>
<dbReference type="PRINTS" id="PR01727">
    <property type="entry name" value="DNABINDINGHU"/>
</dbReference>
<dbReference type="InterPro" id="IPR000119">
    <property type="entry name" value="Hist_DNA-bd"/>
</dbReference>
<sequence length="91" mass="10254">MTKADLVEEVASMTGLTKKDTAAVVDTFIDRIRAALKENKRIEIRGFGVFKNKERRRRTARNPRTGAPVEVPAGLVPTFKPSRKFKEIVAR</sequence>
<dbReference type="EMBL" id="LIZS01000032">
    <property type="protein sequence ID" value="KPJ53030.1"/>
    <property type="molecule type" value="Genomic_DNA"/>
</dbReference>
<evidence type="ECO:0000313" key="5">
    <source>
        <dbReference type="EMBL" id="KPJ53030.1"/>
    </source>
</evidence>
<keyword evidence="2" id="KW-0238">DNA-binding</keyword>
<keyword evidence="1" id="KW-0226">DNA condensation</keyword>
<evidence type="ECO:0008006" key="7">
    <source>
        <dbReference type="Google" id="ProtNLM"/>
    </source>
</evidence>
<dbReference type="GO" id="GO:0003677">
    <property type="term" value="F:DNA binding"/>
    <property type="evidence" value="ECO:0007669"/>
    <property type="project" value="UniProtKB-KW"/>
</dbReference>
<dbReference type="InterPro" id="IPR010992">
    <property type="entry name" value="IHF-like_DNA-bd_dom_sf"/>
</dbReference>
<dbReference type="AlphaFoldDB" id="A0A0S7WS97"/>
<dbReference type="PANTHER" id="PTHR33175">
    <property type="entry name" value="DNA-BINDING PROTEIN HU"/>
    <property type="match status" value="1"/>
</dbReference>
<dbReference type="GO" id="GO:0030261">
    <property type="term" value="P:chromosome condensation"/>
    <property type="evidence" value="ECO:0007669"/>
    <property type="project" value="UniProtKB-KW"/>
</dbReference>
<dbReference type="Pfam" id="PF00216">
    <property type="entry name" value="Bac_DNA_binding"/>
    <property type="match status" value="1"/>
</dbReference>
<accession>A0A0S7WS97</accession>
<dbReference type="CDD" id="cd13836">
    <property type="entry name" value="IHF_B"/>
    <property type="match status" value="1"/>
</dbReference>
<evidence type="ECO:0000313" key="6">
    <source>
        <dbReference type="Proteomes" id="UP000052008"/>
    </source>
</evidence>
<dbReference type="GO" id="GO:0030527">
    <property type="term" value="F:structural constituent of chromatin"/>
    <property type="evidence" value="ECO:0007669"/>
    <property type="project" value="InterPro"/>
</dbReference>
<dbReference type="Gene3D" id="4.10.520.10">
    <property type="entry name" value="IHF-like DNA-binding proteins"/>
    <property type="match status" value="1"/>
</dbReference>
<reference evidence="5 6" key="1">
    <citation type="journal article" date="2015" name="Microbiome">
        <title>Genomic resolution of linkages in carbon, nitrogen, and sulfur cycling among widespread estuary sediment bacteria.</title>
        <authorList>
            <person name="Baker B.J."/>
            <person name="Lazar C.S."/>
            <person name="Teske A.P."/>
            <person name="Dick G.J."/>
        </authorList>
    </citation>
    <scope>NUCLEOTIDE SEQUENCE [LARGE SCALE GENOMIC DNA]</scope>
    <source>
        <strain evidence="5">DG_24</strain>
    </source>
</reference>
<evidence type="ECO:0000256" key="4">
    <source>
        <dbReference type="SAM" id="MobiDB-lite"/>
    </source>
</evidence>
<dbReference type="SUPFAM" id="SSF47729">
    <property type="entry name" value="IHF-like DNA-binding proteins"/>
    <property type="match status" value="1"/>
</dbReference>
<organism evidence="5 6">
    <name type="scientific">candidate division TA06 bacterium DG_24</name>
    <dbReference type="NCBI Taxonomy" id="1703770"/>
    <lineage>
        <taxon>Bacteria</taxon>
        <taxon>Bacteria division TA06</taxon>
    </lineage>
</organism>
<comment type="similarity">
    <text evidence="3">Belongs to the bacterial histone-like protein family.</text>
</comment>
<dbReference type="Proteomes" id="UP000052008">
    <property type="component" value="Unassembled WGS sequence"/>
</dbReference>
<comment type="caution">
    <text evidence="5">The sequence shown here is derived from an EMBL/GenBank/DDBJ whole genome shotgun (WGS) entry which is preliminary data.</text>
</comment>
<feature type="region of interest" description="Disordered" evidence="4">
    <location>
        <begin position="54"/>
        <end position="73"/>
    </location>
</feature>
<proteinExistence type="inferred from homology"/>
<protein>
    <recommendedName>
        <fullName evidence="7">DNA-binding protein</fullName>
    </recommendedName>
</protein>
<dbReference type="InterPro" id="IPR020816">
    <property type="entry name" value="Histone-like_DNA-bd_CS"/>
</dbReference>
<gene>
    <name evidence="5" type="ORF">AMJ39_06050</name>
</gene>
<name>A0A0S7WS97_UNCT6</name>
<dbReference type="PROSITE" id="PS00045">
    <property type="entry name" value="HISTONE_LIKE"/>
    <property type="match status" value="1"/>
</dbReference>